<feature type="transmembrane region" description="Helical" evidence="1">
    <location>
        <begin position="146"/>
        <end position="164"/>
    </location>
</feature>
<accession>A0A396JK37</accession>
<comment type="caution">
    <text evidence="3">The sequence shown here is derived from an EMBL/GenBank/DDBJ whole genome shotgun (WGS) entry which is preliminary data.</text>
</comment>
<gene>
    <name evidence="3" type="ORF">MtrunA17_Chr1g0156041</name>
</gene>
<protein>
    <recommendedName>
        <fullName evidence="4">Transmembrane protein</fullName>
    </recommendedName>
</protein>
<dbReference type="AlphaFoldDB" id="A0A396JK37"/>
<feature type="transmembrane region" description="Helical" evidence="1">
    <location>
        <begin position="31"/>
        <end position="52"/>
    </location>
</feature>
<keyword evidence="1" id="KW-0812">Transmembrane</keyword>
<evidence type="ECO:0008006" key="4">
    <source>
        <dbReference type="Google" id="ProtNLM"/>
    </source>
</evidence>
<dbReference type="Gramene" id="rna1020">
    <property type="protein sequence ID" value="RHN77554.1"/>
    <property type="gene ID" value="gene1020"/>
</dbReference>
<keyword evidence="1" id="KW-0472">Membrane</keyword>
<proteinExistence type="predicted"/>
<feature type="transmembrane region" description="Helical" evidence="1">
    <location>
        <begin position="59"/>
        <end position="80"/>
    </location>
</feature>
<name>A0A396JK37_MEDTR</name>
<dbReference type="Proteomes" id="UP000265566">
    <property type="component" value="Chromosome 1"/>
</dbReference>
<feature type="signal peptide" evidence="2">
    <location>
        <begin position="1"/>
        <end position="21"/>
    </location>
</feature>
<feature type="transmembrane region" description="Helical" evidence="1">
    <location>
        <begin position="86"/>
        <end position="110"/>
    </location>
</feature>
<feature type="chain" id="PRO_5017276555" description="Transmembrane protein" evidence="2">
    <location>
        <begin position="22"/>
        <end position="188"/>
    </location>
</feature>
<evidence type="ECO:0000313" key="3">
    <source>
        <dbReference type="EMBL" id="RHN77554.1"/>
    </source>
</evidence>
<dbReference type="EMBL" id="PSQE01000001">
    <property type="protein sequence ID" value="RHN77554.1"/>
    <property type="molecule type" value="Genomic_DNA"/>
</dbReference>
<feature type="transmembrane region" description="Helical" evidence="1">
    <location>
        <begin position="122"/>
        <end position="140"/>
    </location>
</feature>
<reference evidence="3" key="1">
    <citation type="journal article" date="2018" name="Nat. Plants">
        <title>Whole-genome landscape of Medicago truncatula symbiotic genes.</title>
        <authorList>
            <person name="Pecrix Y."/>
            <person name="Gamas P."/>
            <person name="Carrere S."/>
        </authorList>
    </citation>
    <scope>NUCLEOTIDE SEQUENCE</scope>
    <source>
        <tissue evidence="3">Leaves</tissue>
    </source>
</reference>
<sequence>MWIGGCCWLTCLGLGAAAVSAAVVASFCFPFGGEISLSVLLCLHVLSVIVLAVMQEYSWVCYCFDDYIVVVMFGLLFSFIPQHHVILSLAGLLFCLNFLAAFSLGCWKVCSLLSGDPLYTTPYLYFALLALSAIVFYVLPFRETKIATIFFFVYNIIILFNVKLKSLNNFSYCRNIKIIVFKEIFQNL</sequence>
<keyword evidence="2" id="KW-0732">Signal</keyword>
<evidence type="ECO:0000256" key="2">
    <source>
        <dbReference type="SAM" id="SignalP"/>
    </source>
</evidence>
<keyword evidence="1" id="KW-1133">Transmembrane helix</keyword>
<organism evidence="3">
    <name type="scientific">Medicago truncatula</name>
    <name type="common">Barrel medic</name>
    <name type="synonym">Medicago tribuloides</name>
    <dbReference type="NCBI Taxonomy" id="3880"/>
    <lineage>
        <taxon>Eukaryota</taxon>
        <taxon>Viridiplantae</taxon>
        <taxon>Streptophyta</taxon>
        <taxon>Embryophyta</taxon>
        <taxon>Tracheophyta</taxon>
        <taxon>Spermatophyta</taxon>
        <taxon>Magnoliopsida</taxon>
        <taxon>eudicotyledons</taxon>
        <taxon>Gunneridae</taxon>
        <taxon>Pentapetalae</taxon>
        <taxon>rosids</taxon>
        <taxon>fabids</taxon>
        <taxon>Fabales</taxon>
        <taxon>Fabaceae</taxon>
        <taxon>Papilionoideae</taxon>
        <taxon>50 kb inversion clade</taxon>
        <taxon>NPAAA clade</taxon>
        <taxon>Hologalegina</taxon>
        <taxon>IRL clade</taxon>
        <taxon>Trifolieae</taxon>
        <taxon>Medicago</taxon>
    </lineage>
</organism>
<evidence type="ECO:0000256" key="1">
    <source>
        <dbReference type="SAM" id="Phobius"/>
    </source>
</evidence>